<keyword evidence="1" id="KW-0472">Membrane</keyword>
<name>A0ABU0A2E8_9BACI</name>
<dbReference type="Pfam" id="PF04306">
    <property type="entry name" value="DUF456"/>
    <property type="match status" value="1"/>
</dbReference>
<keyword evidence="1" id="KW-0812">Transmembrane</keyword>
<dbReference type="PANTHER" id="PTHR39165:SF1">
    <property type="entry name" value="DUF456 DOMAIN-CONTAINING PROTEIN"/>
    <property type="match status" value="1"/>
</dbReference>
<keyword evidence="1" id="KW-1133">Transmembrane helix</keyword>
<evidence type="ECO:0000313" key="2">
    <source>
        <dbReference type="EMBL" id="MDQ0256868.1"/>
    </source>
</evidence>
<dbReference type="InterPro" id="IPR007403">
    <property type="entry name" value="DUF456"/>
</dbReference>
<comment type="caution">
    <text evidence="2">The sequence shown here is derived from an EMBL/GenBank/DDBJ whole genome shotgun (WGS) entry which is preliminary data.</text>
</comment>
<dbReference type="RefSeq" id="WP_307329665.1">
    <property type="nucleotide sequence ID" value="NZ_JAUSUG010000020.1"/>
</dbReference>
<reference evidence="2 3" key="1">
    <citation type="submission" date="2023-07" db="EMBL/GenBank/DDBJ databases">
        <title>Genomic Encyclopedia of Type Strains, Phase IV (KMG-IV): sequencing the most valuable type-strain genomes for metagenomic binning, comparative biology and taxonomic classification.</title>
        <authorList>
            <person name="Goeker M."/>
        </authorList>
    </citation>
    <scope>NUCLEOTIDE SEQUENCE [LARGE SCALE GENOMIC DNA]</scope>
    <source>
        <strain evidence="2 3">DSM 9768</strain>
    </source>
</reference>
<dbReference type="EMBL" id="JAUSUG010000020">
    <property type="protein sequence ID" value="MDQ0256868.1"/>
    <property type="molecule type" value="Genomic_DNA"/>
</dbReference>
<feature type="transmembrane region" description="Helical" evidence="1">
    <location>
        <begin position="46"/>
        <end position="73"/>
    </location>
</feature>
<feature type="transmembrane region" description="Helical" evidence="1">
    <location>
        <begin position="7"/>
        <end position="40"/>
    </location>
</feature>
<dbReference type="PANTHER" id="PTHR39165">
    <property type="entry name" value="IG HYPOTHETICAL 17883"/>
    <property type="match status" value="1"/>
</dbReference>
<sequence length="159" mass="17746">MEIIIWLIISLLFIVSFVGLIFPLIPGILLIWAGFLLYVFTIGENLTIWFWIGMIILTAIIFVADIIANSYFVKRYGGSKWGERMAVLGVIVGAFVTPPFGIIIVPFVAVVVTEYLIQKDGELALKIGAASLVAFLSSTFAKFIMQMIMITWFLISVIF</sequence>
<gene>
    <name evidence="2" type="ORF">J2S74_004290</name>
</gene>
<organism evidence="2 3">
    <name type="scientific">Evansella vedderi</name>
    <dbReference type="NCBI Taxonomy" id="38282"/>
    <lineage>
        <taxon>Bacteria</taxon>
        <taxon>Bacillati</taxon>
        <taxon>Bacillota</taxon>
        <taxon>Bacilli</taxon>
        <taxon>Bacillales</taxon>
        <taxon>Bacillaceae</taxon>
        <taxon>Evansella</taxon>
    </lineage>
</organism>
<keyword evidence="3" id="KW-1185">Reference proteome</keyword>
<dbReference type="Proteomes" id="UP001230005">
    <property type="component" value="Unassembled WGS sequence"/>
</dbReference>
<feature type="transmembrane region" description="Helical" evidence="1">
    <location>
        <begin position="132"/>
        <end position="155"/>
    </location>
</feature>
<accession>A0ABU0A2E8</accession>
<evidence type="ECO:0000313" key="3">
    <source>
        <dbReference type="Proteomes" id="UP001230005"/>
    </source>
</evidence>
<protein>
    <submittedName>
        <fullName evidence="2">Uncharacterized protein YqgC (DUF456 family)</fullName>
    </submittedName>
</protein>
<proteinExistence type="predicted"/>
<evidence type="ECO:0000256" key="1">
    <source>
        <dbReference type="SAM" id="Phobius"/>
    </source>
</evidence>
<feature type="transmembrane region" description="Helical" evidence="1">
    <location>
        <begin position="85"/>
        <end position="112"/>
    </location>
</feature>